<keyword evidence="4" id="KW-0001">2Fe-2S</keyword>
<protein>
    <submittedName>
        <fullName evidence="11">Dioxygenase</fullName>
    </submittedName>
</protein>
<evidence type="ECO:0000259" key="10">
    <source>
        <dbReference type="PROSITE" id="PS51384"/>
    </source>
</evidence>
<dbReference type="InterPro" id="IPR054582">
    <property type="entry name" value="DmmA-like_N"/>
</dbReference>
<reference evidence="11 12" key="1">
    <citation type="submission" date="2014-07" db="EMBL/GenBank/DDBJ databases">
        <title>Draft genome sequence of Thalassospira profundimaris 35.</title>
        <authorList>
            <person name="Lai Q."/>
            <person name="Shao Z."/>
        </authorList>
    </citation>
    <scope>NUCLEOTIDE SEQUENCE [LARGE SCALE GENOMIC DNA]</scope>
    <source>
        <strain evidence="11 12">35</strain>
    </source>
</reference>
<evidence type="ECO:0000256" key="1">
    <source>
        <dbReference type="ARBA" id="ARBA00001917"/>
    </source>
</evidence>
<dbReference type="AlphaFoldDB" id="A0A367W3V8"/>
<keyword evidence="7" id="KW-0408">Iron</keyword>
<sequence>MSASDHLIPVVVSKVVEVNSIIKRFEFKHIHGNELPAFSGGAHIVVEMLDGSTKRKNAYSLMSSPFERGQYAISVRRDDDGRGGSKFMHEKVEAGMKMNISAPVNLFSLDLRARKHLMIAGGIGITPFIAQMAQASELGAPFELHYAARTAAQAAYMDSLQDRFGDNVTCYCDDAGGGPDLAELLSDQPLGTHVYVCGPKGMIEAVVKTATDLGWPAAHIHFEHFLSPPVGQAFSVHLAKAGIDIAVGPEQSLLEAIEASGTPVNCLCRGGACGQCETRVVTCDGDIAHNDHWLDDDQRASKQFIMPCVSRFRGERLELDL</sequence>
<dbReference type="Gene3D" id="3.40.50.80">
    <property type="entry name" value="Nucleotide-binding domain of ferredoxin-NADP reductase (FNR) module"/>
    <property type="match status" value="1"/>
</dbReference>
<dbReference type="InterPro" id="IPR006058">
    <property type="entry name" value="2Fe2S_fd_BS"/>
</dbReference>
<keyword evidence="11" id="KW-0223">Dioxygenase</keyword>
<comment type="cofactor">
    <cofactor evidence="1">
        <name>FMN</name>
        <dbReference type="ChEBI" id="CHEBI:58210"/>
    </cofactor>
</comment>
<evidence type="ECO:0000259" key="9">
    <source>
        <dbReference type="PROSITE" id="PS51085"/>
    </source>
</evidence>
<evidence type="ECO:0000313" key="12">
    <source>
        <dbReference type="Proteomes" id="UP000253226"/>
    </source>
</evidence>
<keyword evidence="8" id="KW-0411">Iron-sulfur</keyword>
<dbReference type="Pfam" id="PF00111">
    <property type="entry name" value="Fer2"/>
    <property type="match status" value="1"/>
</dbReference>
<dbReference type="InterPro" id="IPR050415">
    <property type="entry name" value="MRET"/>
</dbReference>
<dbReference type="CDD" id="cd06185">
    <property type="entry name" value="PDR_like"/>
    <property type="match status" value="1"/>
</dbReference>
<organism evidence="11 12">
    <name type="scientific">Thalassospira profundimaris</name>
    <dbReference type="NCBI Taxonomy" id="502049"/>
    <lineage>
        <taxon>Bacteria</taxon>
        <taxon>Pseudomonadati</taxon>
        <taxon>Pseudomonadota</taxon>
        <taxon>Alphaproteobacteria</taxon>
        <taxon>Rhodospirillales</taxon>
        <taxon>Thalassospiraceae</taxon>
        <taxon>Thalassospira</taxon>
    </lineage>
</organism>
<dbReference type="InterPro" id="IPR039261">
    <property type="entry name" value="FNR_nucleotide-bd"/>
</dbReference>
<dbReference type="OrthoDB" id="9792185at2"/>
<dbReference type="Gene3D" id="2.40.30.10">
    <property type="entry name" value="Translation factors"/>
    <property type="match status" value="1"/>
</dbReference>
<dbReference type="EMBL" id="JPWF01000013">
    <property type="protein sequence ID" value="RCK33022.1"/>
    <property type="molecule type" value="Genomic_DNA"/>
</dbReference>
<dbReference type="InterPro" id="IPR001041">
    <property type="entry name" value="2Fe-2S_ferredoxin-type"/>
</dbReference>
<dbReference type="Gene3D" id="3.10.20.30">
    <property type="match status" value="1"/>
</dbReference>
<dbReference type="Pfam" id="PF22290">
    <property type="entry name" value="DmmA-like_N"/>
    <property type="match status" value="1"/>
</dbReference>
<dbReference type="PROSITE" id="PS00197">
    <property type="entry name" value="2FE2S_FER_1"/>
    <property type="match status" value="1"/>
</dbReference>
<dbReference type="GO" id="GO:0046872">
    <property type="term" value="F:metal ion binding"/>
    <property type="evidence" value="ECO:0007669"/>
    <property type="project" value="UniProtKB-KW"/>
</dbReference>
<dbReference type="Proteomes" id="UP000253226">
    <property type="component" value="Unassembled WGS sequence"/>
</dbReference>
<accession>A0A367W3V8</accession>
<dbReference type="RefSeq" id="WP_114103595.1">
    <property type="nucleotide sequence ID" value="NZ_JPWF01000013.1"/>
</dbReference>
<dbReference type="InterPro" id="IPR036010">
    <property type="entry name" value="2Fe-2S_ferredoxin-like_sf"/>
</dbReference>
<dbReference type="SUPFAM" id="SSF52343">
    <property type="entry name" value="Ferredoxin reductase-like, C-terminal NADP-linked domain"/>
    <property type="match status" value="1"/>
</dbReference>
<keyword evidence="5" id="KW-0479">Metal-binding</keyword>
<dbReference type="InterPro" id="IPR012675">
    <property type="entry name" value="Beta-grasp_dom_sf"/>
</dbReference>
<dbReference type="GO" id="GO:0051213">
    <property type="term" value="F:dioxygenase activity"/>
    <property type="evidence" value="ECO:0007669"/>
    <property type="project" value="UniProtKB-KW"/>
</dbReference>
<dbReference type="PROSITE" id="PS51384">
    <property type="entry name" value="FAD_FR"/>
    <property type="match status" value="1"/>
</dbReference>
<feature type="domain" description="2Fe-2S ferredoxin-type" evidence="9">
    <location>
        <begin position="234"/>
        <end position="321"/>
    </location>
</feature>
<dbReference type="InterPro" id="IPR017938">
    <property type="entry name" value="Riboflavin_synthase-like_b-brl"/>
</dbReference>
<evidence type="ECO:0000256" key="5">
    <source>
        <dbReference type="ARBA" id="ARBA00022723"/>
    </source>
</evidence>
<dbReference type="CDD" id="cd00207">
    <property type="entry name" value="fer2"/>
    <property type="match status" value="1"/>
</dbReference>
<keyword evidence="2" id="KW-0285">Flavoprotein</keyword>
<evidence type="ECO:0000256" key="2">
    <source>
        <dbReference type="ARBA" id="ARBA00022630"/>
    </source>
</evidence>
<keyword evidence="6" id="KW-0560">Oxidoreductase</keyword>
<proteinExistence type="predicted"/>
<feature type="domain" description="FAD-binding FR-type" evidence="10">
    <location>
        <begin position="5"/>
        <end position="110"/>
    </location>
</feature>
<dbReference type="PANTHER" id="PTHR47354:SF1">
    <property type="entry name" value="CARNITINE MONOOXYGENASE REDUCTASE SUBUNIT"/>
    <property type="match status" value="1"/>
</dbReference>
<dbReference type="PANTHER" id="PTHR47354">
    <property type="entry name" value="NADH OXIDOREDUCTASE HCR"/>
    <property type="match status" value="1"/>
</dbReference>
<comment type="caution">
    <text evidence="11">The sequence shown here is derived from an EMBL/GenBank/DDBJ whole genome shotgun (WGS) entry which is preliminary data.</text>
</comment>
<gene>
    <name evidence="11" type="ORF">TH19_17700</name>
</gene>
<dbReference type="SUPFAM" id="SSF63380">
    <property type="entry name" value="Riboflavin synthase domain-like"/>
    <property type="match status" value="1"/>
</dbReference>
<dbReference type="SUPFAM" id="SSF54292">
    <property type="entry name" value="2Fe-2S ferredoxin-like"/>
    <property type="match status" value="1"/>
</dbReference>
<evidence type="ECO:0000256" key="3">
    <source>
        <dbReference type="ARBA" id="ARBA00022643"/>
    </source>
</evidence>
<dbReference type="InterPro" id="IPR017927">
    <property type="entry name" value="FAD-bd_FR_type"/>
</dbReference>
<keyword evidence="3" id="KW-0288">FMN</keyword>
<dbReference type="PROSITE" id="PS51085">
    <property type="entry name" value="2FE2S_FER_2"/>
    <property type="match status" value="1"/>
</dbReference>
<evidence type="ECO:0000313" key="11">
    <source>
        <dbReference type="EMBL" id="RCK33022.1"/>
    </source>
</evidence>
<name>A0A367W3V8_9PROT</name>
<evidence type="ECO:0000256" key="8">
    <source>
        <dbReference type="ARBA" id="ARBA00023014"/>
    </source>
</evidence>
<evidence type="ECO:0000256" key="4">
    <source>
        <dbReference type="ARBA" id="ARBA00022714"/>
    </source>
</evidence>
<evidence type="ECO:0000256" key="6">
    <source>
        <dbReference type="ARBA" id="ARBA00023002"/>
    </source>
</evidence>
<dbReference type="PRINTS" id="PR00409">
    <property type="entry name" value="PHDIOXRDTASE"/>
</dbReference>
<dbReference type="GO" id="GO:0051537">
    <property type="term" value="F:2 iron, 2 sulfur cluster binding"/>
    <property type="evidence" value="ECO:0007669"/>
    <property type="project" value="UniProtKB-KW"/>
</dbReference>
<evidence type="ECO:0000256" key="7">
    <source>
        <dbReference type="ARBA" id="ARBA00023004"/>
    </source>
</evidence>